<reference evidence="2" key="1">
    <citation type="submission" date="2023-03" db="EMBL/GenBank/DDBJ databases">
        <title>Actinoallomurus iriomotensis NBRC 103681.</title>
        <authorList>
            <person name="Ichikawa N."/>
            <person name="Sato H."/>
            <person name="Tonouchi N."/>
        </authorList>
    </citation>
    <scope>NUCLEOTIDE SEQUENCE</scope>
    <source>
        <strain evidence="2">NBRC 103681</strain>
    </source>
</reference>
<dbReference type="RefSeq" id="WP_285629976.1">
    <property type="nucleotide sequence ID" value="NZ_BSTJ01000010.1"/>
</dbReference>
<dbReference type="InterPro" id="IPR029058">
    <property type="entry name" value="AB_hydrolase_fold"/>
</dbReference>
<evidence type="ECO:0000313" key="2">
    <source>
        <dbReference type="EMBL" id="GLY79026.1"/>
    </source>
</evidence>
<dbReference type="SUPFAM" id="SSF53474">
    <property type="entry name" value="alpha/beta-Hydrolases"/>
    <property type="match status" value="1"/>
</dbReference>
<protein>
    <submittedName>
        <fullName evidence="2">Hydrolase</fullName>
    </submittedName>
</protein>
<name>A0A9W6VUT7_9ACTN</name>
<evidence type="ECO:0000313" key="3">
    <source>
        <dbReference type="Proteomes" id="UP001165135"/>
    </source>
</evidence>
<dbReference type="Pfam" id="PF00561">
    <property type="entry name" value="Abhydrolase_1"/>
    <property type="match status" value="1"/>
</dbReference>
<comment type="caution">
    <text evidence="2">The sequence shown here is derived from an EMBL/GenBank/DDBJ whole genome shotgun (WGS) entry which is preliminary data.</text>
</comment>
<dbReference type="AlphaFoldDB" id="A0A9W6VUT7"/>
<gene>
    <name evidence="2" type="ORF">Airi01_072930</name>
</gene>
<keyword evidence="2" id="KW-0378">Hydrolase</keyword>
<dbReference type="PANTHER" id="PTHR43433">
    <property type="entry name" value="HYDROLASE, ALPHA/BETA FOLD FAMILY PROTEIN"/>
    <property type="match status" value="1"/>
</dbReference>
<dbReference type="PANTHER" id="PTHR43433:SF5">
    <property type="entry name" value="AB HYDROLASE-1 DOMAIN-CONTAINING PROTEIN"/>
    <property type="match status" value="1"/>
</dbReference>
<dbReference type="GO" id="GO:0004806">
    <property type="term" value="F:triacylglycerol lipase activity"/>
    <property type="evidence" value="ECO:0007669"/>
    <property type="project" value="TreeGrafter"/>
</dbReference>
<dbReference type="EMBL" id="BSTJ01000010">
    <property type="protein sequence ID" value="GLY79026.1"/>
    <property type="molecule type" value="Genomic_DNA"/>
</dbReference>
<feature type="domain" description="AB hydrolase-1" evidence="1">
    <location>
        <begin position="28"/>
        <end position="284"/>
    </location>
</feature>
<sequence length="302" mass="32244">MDCAESAFVTSAGLRLWTERFGDPEHPAILLIMGTATPAIGWPDALVETLVDGGRQVLRFDHRDTGRSDRVDFARHPYTLADMAGDAVAVLDGYGVGAAHVVGASLGGAIAQWLAVHRPERVRTLTTIMAGPMGADAGPAWARALAGQAPDPGDLPPPAPRFLEHLATKAAMPRTTREEHIAADLETWRVLNGGVLPFDEPAARRFVANSFDRASDYAAAANHDLAGRRMTDDRRVPLSSITAPTLVLHGTEDPLRPLPHGEALAAQVPGARLRTVPGMGHAFFSPGLPRRIGELVLEHTMV</sequence>
<dbReference type="Proteomes" id="UP001165135">
    <property type="component" value="Unassembled WGS sequence"/>
</dbReference>
<organism evidence="2 3">
    <name type="scientific">Actinoallomurus iriomotensis</name>
    <dbReference type="NCBI Taxonomy" id="478107"/>
    <lineage>
        <taxon>Bacteria</taxon>
        <taxon>Bacillati</taxon>
        <taxon>Actinomycetota</taxon>
        <taxon>Actinomycetes</taxon>
        <taxon>Streptosporangiales</taxon>
        <taxon>Thermomonosporaceae</taxon>
        <taxon>Actinoallomurus</taxon>
    </lineage>
</organism>
<evidence type="ECO:0000259" key="1">
    <source>
        <dbReference type="Pfam" id="PF00561"/>
    </source>
</evidence>
<dbReference type="GO" id="GO:0046503">
    <property type="term" value="P:glycerolipid catabolic process"/>
    <property type="evidence" value="ECO:0007669"/>
    <property type="project" value="TreeGrafter"/>
</dbReference>
<dbReference type="InterPro" id="IPR000073">
    <property type="entry name" value="AB_hydrolase_1"/>
</dbReference>
<proteinExistence type="predicted"/>
<dbReference type="Gene3D" id="3.40.50.1820">
    <property type="entry name" value="alpha/beta hydrolase"/>
    <property type="match status" value="1"/>
</dbReference>
<accession>A0A9W6VUT7</accession>
<dbReference type="InterPro" id="IPR050471">
    <property type="entry name" value="AB_hydrolase"/>
</dbReference>